<evidence type="ECO:0008006" key="6">
    <source>
        <dbReference type="Google" id="ProtNLM"/>
    </source>
</evidence>
<protein>
    <recommendedName>
        <fullName evidence="6">3-hydroxyacyl-CoA dehydrogenase</fullName>
    </recommendedName>
</protein>
<dbReference type="InterPro" id="IPR008927">
    <property type="entry name" value="6-PGluconate_DH-like_C_sf"/>
</dbReference>
<dbReference type="InterPro" id="IPR036291">
    <property type="entry name" value="NAD(P)-bd_dom_sf"/>
</dbReference>
<evidence type="ECO:0000313" key="5">
    <source>
        <dbReference type="Proteomes" id="UP000632195"/>
    </source>
</evidence>
<evidence type="ECO:0000256" key="1">
    <source>
        <dbReference type="ARBA" id="ARBA00023002"/>
    </source>
</evidence>
<dbReference type="InterPro" id="IPR006176">
    <property type="entry name" value="3-OHacyl-CoA_DH_NAD-bd"/>
</dbReference>
<dbReference type="Pfam" id="PF02737">
    <property type="entry name" value="3HCDH_N"/>
    <property type="match status" value="1"/>
</dbReference>
<evidence type="ECO:0000259" key="3">
    <source>
        <dbReference type="Pfam" id="PF02737"/>
    </source>
</evidence>
<dbReference type="AlphaFoldDB" id="A0AA37BRT7"/>
<name>A0AA37BRT7_9ARCH</name>
<gene>
    <name evidence="4" type="ORF">GCM10007108_12060</name>
</gene>
<feature type="domain" description="3-hydroxyacyl-CoA dehydrogenase NAD binding" evidence="3">
    <location>
        <begin position="5"/>
        <end position="183"/>
    </location>
</feature>
<dbReference type="Pfam" id="PF00725">
    <property type="entry name" value="3HCDH"/>
    <property type="match status" value="1"/>
</dbReference>
<dbReference type="EMBL" id="BMNY01000002">
    <property type="protein sequence ID" value="GGM75716.1"/>
    <property type="molecule type" value="Genomic_DNA"/>
</dbReference>
<keyword evidence="5" id="KW-1185">Reference proteome</keyword>
<dbReference type="Gene3D" id="1.10.1040.50">
    <property type="match status" value="1"/>
</dbReference>
<dbReference type="PANTHER" id="PTHR48075">
    <property type="entry name" value="3-HYDROXYACYL-COA DEHYDROGENASE FAMILY PROTEIN"/>
    <property type="match status" value="1"/>
</dbReference>
<dbReference type="SUPFAM" id="SSF51735">
    <property type="entry name" value="NAD(P)-binding Rossmann-fold domains"/>
    <property type="match status" value="1"/>
</dbReference>
<dbReference type="SUPFAM" id="SSF48179">
    <property type="entry name" value="6-phosphogluconate dehydrogenase C-terminal domain-like"/>
    <property type="match status" value="1"/>
</dbReference>
<comment type="caution">
    <text evidence="4">The sequence shown here is derived from an EMBL/GenBank/DDBJ whole genome shotgun (WGS) entry which is preliminary data.</text>
</comment>
<dbReference type="GO" id="GO:0016616">
    <property type="term" value="F:oxidoreductase activity, acting on the CH-OH group of donors, NAD or NADP as acceptor"/>
    <property type="evidence" value="ECO:0007669"/>
    <property type="project" value="InterPro"/>
</dbReference>
<proteinExistence type="predicted"/>
<evidence type="ECO:0000313" key="4">
    <source>
        <dbReference type="EMBL" id="GGM75716.1"/>
    </source>
</evidence>
<accession>A0AA37BRT7</accession>
<dbReference type="RefSeq" id="WP_188681315.1">
    <property type="nucleotide sequence ID" value="NZ_BMNY01000002.1"/>
</dbReference>
<dbReference type="Proteomes" id="UP000632195">
    <property type="component" value="Unassembled WGS sequence"/>
</dbReference>
<dbReference type="GO" id="GO:0070403">
    <property type="term" value="F:NAD+ binding"/>
    <property type="evidence" value="ECO:0007669"/>
    <property type="project" value="InterPro"/>
</dbReference>
<dbReference type="InterPro" id="IPR006108">
    <property type="entry name" value="3HC_DH_C"/>
</dbReference>
<keyword evidence="1" id="KW-0560">Oxidoreductase</keyword>
<dbReference type="PANTHER" id="PTHR48075:SF5">
    <property type="entry name" value="3-HYDROXYBUTYRYL-COA DEHYDROGENASE"/>
    <property type="match status" value="1"/>
</dbReference>
<sequence length="391" mass="43818">MASRVSVIGFGTMGSGIAEVFALRGMDVRVYEVSDAVFGQNVKAVRSSVERLRQRGITAEGPDDVLGRIRRAGSIEECVRDSEVVVEAVNEDAALKRDVFRKVSMAAPGGAVLSTNTSSISITYIQRAAERPERVAGLHWFNPPVLMRLVEVVRGDLTSDSTVEALEALGREVGKEVVVCRRDIRGFIGNRIIRAMKYHCTLLVRSARYTVRQIDASLVHGIGMPLGIFALTDFTGGLVLESQESRTYAEIVREVPGYEPSLGYHRMFMHYLSLVAPMVQEGRTGYRQGRGFYDYPGPGVWERPELRPEEAEGVEEVHILAPVYNQAEHMVRHGVCNEGDIERALRYGFNVSRPLMPYVRERFGEWAVESTLREFSDTYSMVQPFYSRGEW</sequence>
<organism evidence="4 5">
    <name type="scientific">Thermogymnomonas acidicola</name>
    <dbReference type="NCBI Taxonomy" id="399579"/>
    <lineage>
        <taxon>Archaea</taxon>
        <taxon>Methanobacteriati</taxon>
        <taxon>Thermoplasmatota</taxon>
        <taxon>Thermoplasmata</taxon>
        <taxon>Thermoplasmatales</taxon>
        <taxon>Thermogymnomonas</taxon>
    </lineage>
</organism>
<reference evidence="4" key="1">
    <citation type="journal article" date="2014" name="Int. J. Syst. Evol. Microbiol.">
        <title>Complete genome sequence of Corynebacterium casei LMG S-19264T (=DSM 44701T), isolated from a smear-ripened cheese.</title>
        <authorList>
            <consortium name="US DOE Joint Genome Institute (JGI-PGF)"/>
            <person name="Walter F."/>
            <person name="Albersmeier A."/>
            <person name="Kalinowski J."/>
            <person name="Ruckert C."/>
        </authorList>
    </citation>
    <scope>NUCLEOTIDE SEQUENCE</scope>
    <source>
        <strain evidence="4">JCM 13583</strain>
    </source>
</reference>
<reference evidence="4" key="2">
    <citation type="submission" date="2022-09" db="EMBL/GenBank/DDBJ databases">
        <authorList>
            <person name="Sun Q."/>
            <person name="Ohkuma M."/>
        </authorList>
    </citation>
    <scope>NUCLEOTIDE SEQUENCE</scope>
    <source>
        <strain evidence="4">JCM 13583</strain>
    </source>
</reference>
<dbReference type="Gene3D" id="3.40.50.720">
    <property type="entry name" value="NAD(P)-binding Rossmann-like Domain"/>
    <property type="match status" value="1"/>
</dbReference>
<dbReference type="GO" id="GO:0006631">
    <property type="term" value="P:fatty acid metabolic process"/>
    <property type="evidence" value="ECO:0007669"/>
    <property type="project" value="InterPro"/>
</dbReference>
<feature type="domain" description="3-hydroxyacyl-CoA dehydrogenase C-terminal" evidence="2">
    <location>
        <begin position="186"/>
        <end position="295"/>
    </location>
</feature>
<evidence type="ECO:0000259" key="2">
    <source>
        <dbReference type="Pfam" id="PF00725"/>
    </source>
</evidence>